<comment type="caution">
    <text evidence="2">The sequence shown here is derived from an EMBL/GenBank/DDBJ whole genome shotgun (WGS) entry which is preliminary data.</text>
</comment>
<dbReference type="Proteomes" id="UP001182556">
    <property type="component" value="Unassembled WGS sequence"/>
</dbReference>
<dbReference type="EMBL" id="JAODAN010000007">
    <property type="protein sequence ID" value="KAK1923215.1"/>
    <property type="molecule type" value="Genomic_DNA"/>
</dbReference>
<dbReference type="Pfam" id="PF13430">
    <property type="entry name" value="DUF4112"/>
    <property type="match status" value="1"/>
</dbReference>
<sequence>MITQVFDTPRRLGRIPSFSSDFIDSEIFTADFIMSALAQKAVMKVLKGHMEQYAPADPHYEEVIDERTGKKTKVKRKVPDGLSKRDAKVLKKVRKRAHRLDKGMNLCGFRVGYTFFIGIVPGLGDAVNAGLNYFLVVKPSRSLDIPKDLVAKMIANNTVSFGLGLIPIIGDVGLAAWKANSRNAHLLEAYLTIRGQEYLASLGQAQSALDSVANPAEVREAFAPGSGMDGAPATKGLRKRGAN</sequence>
<evidence type="ECO:0000313" key="3">
    <source>
        <dbReference type="Proteomes" id="UP001182556"/>
    </source>
</evidence>
<accession>A0AAD9FL04</accession>
<protein>
    <submittedName>
        <fullName evidence="2">Uncharacterized protein</fullName>
    </submittedName>
</protein>
<keyword evidence="3" id="KW-1185">Reference proteome</keyword>
<dbReference type="InterPro" id="IPR025187">
    <property type="entry name" value="DUF4112"/>
</dbReference>
<evidence type="ECO:0000313" key="2">
    <source>
        <dbReference type="EMBL" id="KAK1923215.1"/>
    </source>
</evidence>
<dbReference type="PANTHER" id="PTHR35519:SF2">
    <property type="entry name" value="PH DOMAIN PROTEIN"/>
    <property type="match status" value="1"/>
</dbReference>
<dbReference type="PANTHER" id="PTHR35519">
    <property type="entry name" value="MEMBRANE PROTEINS"/>
    <property type="match status" value="1"/>
</dbReference>
<reference evidence="2" key="1">
    <citation type="submission" date="2023-02" db="EMBL/GenBank/DDBJ databases">
        <title>Identification and recombinant expression of a fungal hydrolase from Papiliotrema laurentii that hydrolyzes apple cutin and clears colloidal polyester polyurethane.</title>
        <authorList>
            <consortium name="DOE Joint Genome Institute"/>
            <person name="Roman V.A."/>
            <person name="Bojanowski C."/>
            <person name="Crable B.R."/>
            <person name="Wagner D.N."/>
            <person name="Hung C.S."/>
            <person name="Nadeau L.J."/>
            <person name="Schratz L."/>
            <person name="Haridas S."/>
            <person name="Pangilinan J."/>
            <person name="Lipzen A."/>
            <person name="Na H."/>
            <person name="Yan M."/>
            <person name="Ng V."/>
            <person name="Grigoriev I.V."/>
            <person name="Spatafora J.W."/>
            <person name="Barlow D."/>
            <person name="Biffinger J."/>
            <person name="Kelley-Loughnane N."/>
            <person name="Varaljay V.A."/>
            <person name="Crookes-Goodson W.J."/>
        </authorList>
    </citation>
    <scope>NUCLEOTIDE SEQUENCE</scope>
    <source>
        <strain evidence="2">5307AH</strain>
    </source>
</reference>
<name>A0AAD9FL04_PAPLA</name>
<proteinExistence type="predicted"/>
<dbReference type="AlphaFoldDB" id="A0AAD9FL04"/>
<organism evidence="2 3">
    <name type="scientific">Papiliotrema laurentii</name>
    <name type="common">Cryptococcus laurentii</name>
    <dbReference type="NCBI Taxonomy" id="5418"/>
    <lineage>
        <taxon>Eukaryota</taxon>
        <taxon>Fungi</taxon>
        <taxon>Dikarya</taxon>
        <taxon>Basidiomycota</taxon>
        <taxon>Agaricomycotina</taxon>
        <taxon>Tremellomycetes</taxon>
        <taxon>Tremellales</taxon>
        <taxon>Rhynchogastremaceae</taxon>
        <taxon>Papiliotrema</taxon>
    </lineage>
</organism>
<gene>
    <name evidence="2" type="ORF">DB88DRAFT_494271</name>
</gene>
<evidence type="ECO:0000256" key="1">
    <source>
        <dbReference type="SAM" id="MobiDB-lite"/>
    </source>
</evidence>
<feature type="region of interest" description="Disordered" evidence="1">
    <location>
        <begin position="223"/>
        <end position="243"/>
    </location>
</feature>